<evidence type="ECO:0008006" key="6">
    <source>
        <dbReference type="Google" id="ProtNLM"/>
    </source>
</evidence>
<keyword evidence="5" id="KW-1185">Reference proteome</keyword>
<evidence type="ECO:0000313" key="4">
    <source>
        <dbReference type="EMBL" id="GLY84040.1"/>
    </source>
</evidence>
<dbReference type="PANTHER" id="PTHR42678">
    <property type="entry name" value="AMIDASE"/>
    <property type="match status" value="1"/>
</dbReference>
<evidence type="ECO:0000256" key="1">
    <source>
        <dbReference type="SAM" id="MobiDB-lite"/>
    </source>
</evidence>
<dbReference type="Proteomes" id="UP001165074">
    <property type="component" value="Unassembled WGS sequence"/>
</dbReference>
<dbReference type="EMBL" id="BSTK01000002">
    <property type="protein sequence ID" value="GLY84040.1"/>
    <property type="molecule type" value="Genomic_DNA"/>
</dbReference>
<dbReference type="InterPro" id="IPR036928">
    <property type="entry name" value="AS_sf"/>
</dbReference>
<dbReference type="PANTHER" id="PTHR42678:SF34">
    <property type="entry name" value="OS04G0183300 PROTEIN"/>
    <property type="match status" value="1"/>
</dbReference>
<evidence type="ECO:0000259" key="2">
    <source>
        <dbReference type="Pfam" id="PF01425"/>
    </source>
</evidence>
<comment type="caution">
    <text evidence="4">The sequence shown here is derived from an EMBL/GenBank/DDBJ whole genome shotgun (WGS) entry which is preliminary data.</text>
</comment>
<gene>
    <name evidence="4" type="ORF">Airi02_019690</name>
</gene>
<dbReference type="Pfam" id="PF25547">
    <property type="entry name" value="WXG100_2"/>
    <property type="match status" value="1"/>
</dbReference>
<feature type="region of interest" description="Disordered" evidence="1">
    <location>
        <begin position="434"/>
        <end position="492"/>
    </location>
</feature>
<feature type="domain" description="Outer membrane channel protein CpnT-like N-terminal" evidence="3">
    <location>
        <begin position="146"/>
        <end position="282"/>
    </location>
</feature>
<feature type="region of interest" description="Disordered" evidence="1">
    <location>
        <begin position="826"/>
        <end position="858"/>
    </location>
</feature>
<proteinExistence type="predicted"/>
<evidence type="ECO:0000313" key="5">
    <source>
        <dbReference type="Proteomes" id="UP001165074"/>
    </source>
</evidence>
<dbReference type="InterPro" id="IPR057746">
    <property type="entry name" value="CpnT-like_N"/>
</dbReference>
<dbReference type="AlphaFoldDB" id="A0A9W6S257"/>
<dbReference type="Gene3D" id="3.90.1300.10">
    <property type="entry name" value="Amidase signature (AS) domain"/>
    <property type="match status" value="1"/>
</dbReference>
<accession>A0A9W6S257</accession>
<reference evidence="4" key="1">
    <citation type="submission" date="2023-03" db="EMBL/GenBank/DDBJ databases">
        <title>Actinoallomurus iriomotensis NBRC 103684.</title>
        <authorList>
            <person name="Ichikawa N."/>
            <person name="Sato H."/>
            <person name="Tonouchi N."/>
        </authorList>
    </citation>
    <scope>NUCLEOTIDE SEQUENCE</scope>
    <source>
        <strain evidence="4">NBRC 103684</strain>
    </source>
</reference>
<dbReference type="SUPFAM" id="SSF75304">
    <property type="entry name" value="Amidase signature (AS) enzymes"/>
    <property type="match status" value="1"/>
</dbReference>
<feature type="domain" description="Amidase" evidence="2">
    <location>
        <begin position="514"/>
        <end position="940"/>
    </location>
</feature>
<organism evidence="4 5">
    <name type="scientific">Actinoallomurus iriomotensis</name>
    <dbReference type="NCBI Taxonomy" id="478107"/>
    <lineage>
        <taxon>Bacteria</taxon>
        <taxon>Bacillati</taxon>
        <taxon>Actinomycetota</taxon>
        <taxon>Actinomycetes</taxon>
        <taxon>Streptosporangiales</taxon>
        <taxon>Thermomonosporaceae</taxon>
        <taxon>Actinoallomurus</taxon>
    </lineage>
</organism>
<sequence length="964" mass="100851">MEGFAVAAGTWVDAGTKIRDAAEVLAYGRHAGEGVDAFCRAVGGPSRFGTDDLGRALFKGDRESGAPGFAGLRDGLLKDLTWTVNLLRAMAAGLVVAGGTYREADGTIAEGLGGPGPAGQDPPRWARMPESYALPSVPGGLPTAAPPPDVWAWAEKVLGWCGVPVQWPEGDLTALADLRDTALSMKSVLDEVAEEVAGHARRVGDGSGAATEAFVSTAKVVHGESGLLKSLAHRCGELARYCDDSRGAIISARWQCVATAVFVVALTLLAGALGRWVQGLVARLIRLEGAALWIALRVIRDAVLGMAFTVGTGEIGLLFHGDGLDFGALARLALEGLLVGGLTGFAVHGALPALLRRSPALEWLSRWSRSPGARGVATQYALSGSAGTAAIWTAGGLSGHGWGLDQLGDAAKYGFGMALTGAGTELAGRLFHHSPSAPPTGPLHSTATGPLDGPGTVGFGGVHDHPVSPDDLTARLDAGGGAPHLQDVPPAFPETMTVQDLRREMAAGRLTSEELTQRCLARIDAMNKELGAVMPGSLNRDAVLAQAREADRVRASGGDLGPLHGIPVLVKDNIDTRDLPTTAGSFALLHNKPYADAEVVTRLRDAGAIILGKTNLSEWANFRSDTPRHGWSATGGPSRNPYVLDRSPYGSSSGSAVAAATGLAPITIGTETFGSIVSPSGANGVVGFKPSLGRVSTAGIVPISHYQDTAGPITRNVADAAAVFEAIATTPEPIRLSLDLPPGTRIGVWSRDGNHPDVDRVLAEVVESLQKLGATTVVVDVPIPDASALLPHEFKQDINAYLANTGGEHPRDLAELIAFTRAHPGERSSEFGQGKFERAQDSDTVRSPREYEEERKRITEQARQDLDRILETHRLDALVSPTIAPADRILGGDDRPGNGTCNPSAVAGYPNINVPAGYAEGELPVGVSFMGRLNADEKILSLAYAFEQTTQSRRPPRYLPTLPK</sequence>
<evidence type="ECO:0000259" key="3">
    <source>
        <dbReference type="Pfam" id="PF25547"/>
    </source>
</evidence>
<dbReference type="InterPro" id="IPR023631">
    <property type="entry name" value="Amidase_dom"/>
</dbReference>
<protein>
    <recommendedName>
        <fullName evidence="6">Amidase</fullName>
    </recommendedName>
</protein>
<dbReference type="Pfam" id="PF01425">
    <property type="entry name" value="Amidase"/>
    <property type="match status" value="1"/>
</dbReference>
<name>A0A9W6S257_9ACTN</name>
<feature type="compositionally biased region" description="Basic and acidic residues" evidence="1">
    <location>
        <begin position="462"/>
        <end position="474"/>
    </location>
</feature>